<dbReference type="RefSeq" id="XP_023179253.2">
    <property type="nucleotide sequence ID" value="XM_023323485.2"/>
</dbReference>
<feature type="compositionally biased region" description="Basic and acidic residues" evidence="1">
    <location>
        <begin position="310"/>
        <end position="379"/>
    </location>
</feature>
<reference evidence="4 5" key="1">
    <citation type="submission" date="2025-04" db="UniProtKB">
        <authorList>
            <consortium name="RefSeq"/>
        </authorList>
    </citation>
    <scope>IDENTIFICATION</scope>
    <source>
        <strain evidence="4 5">15085-1641.00</strain>
        <tissue evidence="4 5">Whole body</tissue>
    </source>
</reference>
<dbReference type="InterPro" id="IPR001715">
    <property type="entry name" value="CH_dom"/>
</dbReference>
<accession>A0A6J1MQG7</accession>
<sequence>MANSECSNQFVRNVMVLKKDTCSVRELINWVNDEMQCDVKELSEMKTGAIYCQFIHKLFPTSISLSKVYLHTNAPYEIEANFKLIRSTFSKLNIRKEVPQRELVKGRGHYEFLNWLHKFHKQNHNGEPYDALGERKDKPIGLRRIIDLDRRIDYSGYLRRSTTIVSSFNTHKQMDLAPRSHSLIGICAKPDKHRNVGLFKNKVTPDKLKAKAKGTGQKTANHAAMDKPVLPEVEAVVGNKVEEEAVRDIDLSHTQPACESDQPNTETFKGKPELRVGVKPKPTQAMSEIEKIKSEPARKESEPVPMRSEAVQKKSEPVPKKSEPVPKKSEPVPKKSEPVPKKSERVPKKTERVPRKSDPIPKKSEPVPRKSEPVPRKSEPVPIKSEPVQMKSEPVPIISEPVPIKAEQINVKQDPVDAKLEPVKIEAGLLIQSKMKPAEKPEPVNLSPSKHVYFKRIQRKENTTPPLNIKPKQGCINLKRIIGTSQQMASEINLVSCEPVHPLELIPVSPVSIKRVHVADALISPQEANLKIVSQQTKPSVFDPYLLLSETAAQQPACEIASQVQDKVNYSPKLFADKPVAPKLFAHSNSAQSSTIDKSKVPASSRSEYETIDSVTASLNAGTSKRVTLSPTLMAKAQKKSHLRPDALNVKSPSIAEIAHVNYKPTVTIIKQNSIKSPLTVQEPVRSSLELPPALKAQLYREPVSLLHKPATPPAIVPGSHKANNRSATPELLAHEAEYFPGSDLSLPIYGSAGVLIVERPILKYERAYSDGCKYVELPSDSDTDDEEDDRIWNMRRQIALLKDKLVTVECILMKYCGNSRVVIKKLKRYLRKQQADEPFVLGNLKK</sequence>
<dbReference type="GeneID" id="111605126"/>
<evidence type="ECO:0000259" key="2">
    <source>
        <dbReference type="Pfam" id="PF00307"/>
    </source>
</evidence>
<dbReference type="Pfam" id="PF00307">
    <property type="entry name" value="CH"/>
    <property type="match status" value="1"/>
</dbReference>
<dbReference type="AlphaFoldDB" id="A0A6J1MQG7"/>
<evidence type="ECO:0000256" key="1">
    <source>
        <dbReference type="SAM" id="MobiDB-lite"/>
    </source>
</evidence>
<feature type="region of interest" description="Disordered" evidence="1">
    <location>
        <begin position="246"/>
        <end position="384"/>
    </location>
</feature>
<feature type="compositionally biased region" description="Basic and acidic residues" evidence="1">
    <location>
        <begin position="288"/>
        <end position="302"/>
    </location>
</feature>
<evidence type="ECO:0000313" key="6">
    <source>
        <dbReference type="RefSeq" id="XP_023179253.2"/>
    </source>
</evidence>
<proteinExistence type="predicted"/>
<name>A0A6J1MQG7_DROHY</name>
<evidence type="ECO:0000313" key="4">
    <source>
        <dbReference type="RefSeq" id="XP_023179251.2"/>
    </source>
</evidence>
<dbReference type="Gene3D" id="1.10.418.10">
    <property type="entry name" value="Calponin-like domain"/>
    <property type="match status" value="1"/>
</dbReference>
<protein>
    <submittedName>
        <fullName evidence="4 5">Titin-like</fullName>
    </submittedName>
</protein>
<keyword evidence="3" id="KW-1185">Reference proteome</keyword>
<dbReference type="RefSeq" id="XP_023179251.2">
    <property type="nucleotide sequence ID" value="XM_023323483.2"/>
</dbReference>
<feature type="compositionally biased region" description="Polar residues" evidence="1">
    <location>
        <begin position="252"/>
        <end position="267"/>
    </location>
</feature>
<dbReference type="OrthoDB" id="7870873at2759"/>
<gene>
    <name evidence="4 5 6" type="primary">LOC111605126</name>
</gene>
<dbReference type="Proteomes" id="UP000504633">
    <property type="component" value="Unplaced"/>
</dbReference>
<dbReference type="PANTHER" id="PTHR10623">
    <property type="entry name" value="MICROTUBULE-ASSOCIATED PROTEIN RP/EB FAMILY MEMBER"/>
    <property type="match status" value="1"/>
</dbReference>
<dbReference type="SUPFAM" id="SSF47576">
    <property type="entry name" value="Calponin-homology domain, CH-domain"/>
    <property type="match status" value="1"/>
</dbReference>
<dbReference type="KEGG" id="dhe:111605126"/>
<dbReference type="GO" id="GO:0008017">
    <property type="term" value="F:microtubule binding"/>
    <property type="evidence" value="ECO:0007669"/>
    <property type="project" value="InterPro"/>
</dbReference>
<organism evidence="3 4">
    <name type="scientific">Drosophila hydei</name>
    <name type="common">Fruit fly</name>
    <dbReference type="NCBI Taxonomy" id="7224"/>
    <lineage>
        <taxon>Eukaryota</taxon>
        <taxon>Metazoa</taxon>
        <taxon>Ecdysozoa</taxon>
        <taxon>Arthropoda</taxon>
        <taxon>Hexapoda</taxon>
        <taxon>Insecta</taxon>
        <taxon>Pterygota</taxon>
        <taxon>Neoptera</taxon>
        <taxon>Endopterygota</taxon>
        <taxon>Diptera</taxon>
        <taxon>Brachycera</taxon>
        <taxon>Muscomorpha</taxon>
        <taxon>Ephydroidea</taxon>
        <taxon>Drosophilidae</taxon>
        <taxon>Drosophila</taxon>
    </lineage>
</organism>
<dbReference type="RefSeq" id="XP_023179252.2">
    <property type="nucleotide sequence ID" value="XM_023323484.2"/>
</dbReference>
<feature type="domain" description="Calponin-homology (CH)" evidence="2">
    <location>
        <begin position="24"/>
        <end position="122"/>
    </location>
</feature>
<dbReference type="InterPro" id="IPR027328">
    <property type="entry name" value="MAPRE"/>
</dbReference>
<dbReference type="InterPro" id="IPR036872">
    <property type="entry name" value="CH_dom_sf"/>
</dbReference>
<evidence type="ECO:0000313" key="3">
    <source>
        <dbReference type="Proteomes" id="UP000504633"/>
    </source>
</evidence>
<dbReference type="OMA" id="KPWQQAG"/>
<evidence type="ECO:0000313" key="5">
    <source>
        <dbReference type="RefSeq" id="XP_023179252.2"/>
    </source>
</evidence>